<dbReference type="InterPro" id="IPR020459">
    <property type="entry name" value="AMP-binding"/>
</dbReference>
<keyword evidence="5" id="KW-1185">Reference proteome</keyword>
<evidence type="ECO:0000256" key="2">
    <source>
        <dbReference type="ARBA" id="ARBA00022840"/>
    </source>
</evidence>
<evidence type="ECO:0000313" key="5">
    <source>
        <dbReference type="Proteomes" id="UP000054560"/>
    </source>
</evidence>
<reference evidence="4 5" key="1">
    <citation type="submission" date="2011-02" db="EMBL/GenBank/DDBJ databases">
        <title>The Genome Sequence of Sphaeroforma arctica JP610.</title>
        <authorList>
            <consortium name="The Broad Institute Genome Sequencing Platform"/>
            <person name="Russ C."/>
            <person name="Cuomo C."/>
            <person name="Young S.K."/>
            <person name="Zeng Q."/>
            <person name="Gargeya S."/>
            <person name="Alvarado L."/>
            <person name="Berlin A."/>
            <person name="Chapman S.B."/>
            <person name="Chen Z."/>
            <person name="Freedman E."/>
            <person name="Gellesch M."/>
            <person name="Goldberg J."/>
            <person name="Griggs A."/>
            <person name="Gujja S."/>
            <person name="Heilman E."/>
            <person name="Heiman D."/>
            <person name="Howarth C."/>
            <person name="Mehta T."/>
            <person name="Neiman D."/>
            <person name="Pearson M."/>
            <person name="Roberts A."/>
            <person name="Saif S."/>
            <person name="Shea T."/>
            <person name="Shenoy N."/>
            <person name="Sisk P."/>
            <person name="Stolte C."/>
            <person name="Sykes S."/>
            <person name="White J."/>
            <person name="Yandava C."/>
            <person name="Burger G."/>
            <person name="Gray M.W."/>
            <person name="Holland P.W.H."/>
            <person name="King N."/>
            <person name="Lang F.B.F."/>
            <person name="Roger A.J."/>
            <person name="Ruiz-Trillo I."/>
            <person name="Haas B."/>
            <person name="Nusbaum C."/>
            <person name="Birren B."/>
        </authorList>
    </citation>
    <scope>NUCLEOTIDE SEQUENCE [LARGE SCALE GENOMIC DNA]</scope>
    <source>
        <strain evidence="4 5">JP610</strain>
    </source>
</reference>
<dbReference type="InterPro" id="IPR000873">
    <property type="entry name" value="AMP-dep_synth/lig_dom"/>
</dbReference>
<proteinExistence type="predicted"/>
<gene>
    <name evidence="4" type="ORF">SARC_11979</name>
</gene>
<dbReference type="PRINTS" id="PR00154">
    <property type="entry name" value="AMPBINDING"/>
</dbReference>
<protein>
    <recommendedName>
        <fullName evidence="3">AMP-dependent synthetase/ligase domain-containing protein</fullName>
    </recommendedName>
</protein>
<dbReference type="PANTHER" id="PTHR43272">
    <property type="entry name" value="LONG-CHAIN-FATTY-ACID--COA LIGASE"/>
    <property type="match status" value="1"/>
</dbReference>
<organism evidence="4 5">
    <name type="scientific">Sphaeroforma arctica JP610</name>
    <dbReference type="NCBI Taxonomy" id="667725"/>
    <lineage>
        <taxon>Eukaryota</taxon>
        <taxon>Ichthyosporea</taxon>
        <taxon>Ichthyophonida</taxon>
        <taxon>Sphaeroforma</taxon>
    </lineage>
</organism>
<dbReference type="GO" id="GO:0016020">
    <property type="term" value="C:membrane"/>
    <property type="evidence" value="ECO:0007669"/>
    <property type="project" value="TreeGrafter"/>
</dbReference>
<dbReference type="STRING" id="667725.A0A0L0FFF0"/>
<name>A0A0L0FFF0_9EUKA</name>
<dbReference type="OrthoDB" id="1700726at2759"/>
<dbReference type="SUPFAM" id="SSF56801">
    <property type="entry name" value="Acetyl-CoA synthetase-like"/>
    <property type="match status" value="1"/>
</dbReference>
<evidence type="ECO:0000259" key="3">
    <source>
        <dbReference type="Pfam" id="PF00501"/>
    </source>
</evidence>
<dbReference type="GO" id="GO:0005524">
    <property type="term" value="F:ATP binding"/>
    <property type="evidence" value="ECO:0007669"/>
    <property type="project" value="UniProtKB-KW"/>
</dbReference>
<dbReference type="PANTHER" id="PTHR43272:SF33">
    <property type="entry name" value="AMP-BINDING DOMAIN-CONTAINING PROTEIN-RELATED"/>
    <property type="match status" value="1"/>
</dbReference>
<dbReference type="PROSITE" id="PS00455">
    <property type="entry name" value="AMP_BINDING"/>
    <property type="match status" value="1"/>
</dbReference>
<dbReference type="GO" id="GO:0004467">
    <property type="term" value="F:long-chain fatty acid-CoA ligase activity"/>
    <property type="evidence" value="ECO:0007669"/>
    <property type="project" value="TreeGrafter"/>
</dbReference>
<dbReference type="RefSeq" id="XP_014149401.1">
    <property type="nucleotide sequence ID" value="XM_014293926.1"/>
</dbReference>
<dbReference type="eggNOG" id="KOG1256">
    <property type="taxonomic scope" value="Eukaryota"/>
</dbReference>
<evidence type="ECO:0000256" key="1">
    <source>
        <dbReference type="ARBA" id="ARBA00022741"/>
    </source>
</evidence>
<accession>A0A0L0FFF0</accession>
<dbReference type="GO" id="GO:0005783">
    <property type="term" value="C:endoplasmic reticulum"/>
    <property type="evidence" value="ECO:0007669"/>
    <property type="project" value="TreeGrafter"/>
</dbReference>
<evidence type="ECO:0000313" key="4">
    <source>
        <dbReference type="EMBL" id="KNC75499.1"/>
    </source>
</evidence>
<dbReference type="InterPro" id="IPR042099">
    <property type="entry name" value="ANL_N_sf"/>
</dbReference>
<dbReference type="InterPro" id="IPR020845">
    <property type="entry name" value="AMP-binding_CS"/>
</dbReference>
<dbReference type="GeneID" id="25912483"/>
<feature type="domain" description="AMP-dependent synthetase/ligase" evidence="3">
    <location>
        <begin position="51"/>
        <end position="181"/>
    </location>
</feature>
<dbReference type="Proteomes" id="UP000054560">
    <property type="component" value="Unassembled WGS sequence"/>
</dbReference>
<keyword evidence="1" id="KW-0547">Nucleotide-binding</keyword>
<dbReference type="Gene3D" id="3.40.50.12780">
    <property type="entry name" value="N-terminal domain of ligase-like"/>
    <property type="match status" value="1"/>
</dbReference>
<dbReference type="EMBL" id="KQ243585">
    <property type="protein sequence ID" value="KNC75499.1"/>
    <property type="molecule type" value="Genomic_DNA"/>
</dbReference>
<sequence>MVAASCEKIRLESVLTAIGKLFPNVKFTICFDVVTSKDKAKFTKAGVELLTLHELVDMGVDNVFPHDPPTASDVAVLMYTSGTTGNPKGVQVTHSNVMANLISLQKRLNVRNQDVHFSFLPLAHILEWVVQALYISQGCSIVFYQGILPELMLDIQTLKPTFFIAVPRILSRAYDKINQGVKAGGPEKEAALKGAYDMRLAALE</sequence>
<dbReference type="Pfam" id="PF00501">
    <property type="entry name" value="AMP-binding"/>
    <property type="match status" value="1"/>
</dbReference>
<keyword evidence="2" id="KW-0067">ATP-binding</keyword>
<dbReference type="AlphaFoldDB" id="A0A0L0FFF0"/>